<dbReference type="InterPro" id="IPR013525">
    <property type="entry name" value="ABC2_TM"/>
</dbReference>
<feature type="transmembrane region" description="Helical" evidence="5">
    <location>
        <begin position="129"/>
        <end position="151"/>
    </location>
</feature>
<organism evidence="7 8">
    <name type="scientific">Streptococcus troglodytae</name>
    <dbReference type="NCBI Taxonomy" id="1111760"/>
    <lineage>
        <taxon>Bacteria</taxon>
        <taxon>Bacillati</taxon>
        <taxon>Bacillota</taxon>
        <taxon>Bacilli</taxon>
        <taxon>Lactobacillales</taxon>
        <taxon>Streptococcaceae</taxon>
        <taxon>Streptococcus</taxon>
    </lineage>
</organism>
<dbReference type="InterPro" id="IPR000412">
    <property type="entry name" value="ABC_2_transport"/>
</dbReference>
<dbReference type="KEGG" id="strg:SRT_05690"/>
<proteinExistence type="predicted"/>
<dbReference type="InterPro" id="IPR051328">
    <property type="entry name" value="T7SS_ABC-Transporter"/>
</dbReference>
<dbReference type="AlphaFoldDB" id="A0A1L7LI69"/>
<feature type="transmembrane region" description="Helical" evidence="5">
    <location>
        <begin position="214"/>
        <end position="236"/>
    </location>
</feature>
<evidence type="ECO:0000256" key="3">
    <source>
        <dbReference type="ARBA" id="ARBA00022989"/>
    </source>
</evidence>
<evidence type="ECO:0000256" key="5">
    <source>
        <dbReference type="SAM" id="Phobius"/>
    </source>
</evidence>
<keyword evidence="2 5" id="KW-0812">Transmembrane</keyword>
<comment type="subcellular location">
    <subcellularLocation>
        <location evidence="1">Membrane</location>
        <topology evidence="1">Multi-pass membrane protein</topology>
    </subcellularLocation>
</comment>
<feature type="transmembrane region" description="Helical" evidence="5">
    <location>
        <begin position="16"/>
        <end position="36"/>
    </location>
</feature>
<evidence type="ECO:0000313" key="8">
    <source>
        <dbReference type="Proteomes" id="UP000217758"/>
    </source>
</evidence>
<accession>A0A1L7LI69</accession>
<evidence type="ECO:0000256" key="1">
    <source>
        <dbReference type="ARBA" id="ARBA00004141"/>
    </source>
</evidence>
<dbReference type="GO" id="GO:0140359">
    <property type="term" value="F:ABC-type transporter activity"/>
    <property type="evidence" value="ECO:0007669"/>
    <property type="project" value="InterPro"/>
</dbReference>
<dbReference type="PANTHER" id="PTHR43077:SF11">
    <property type="entry name" value="TRANSPORT PERMEASE YVFS-RELATED"/>
    <property type="match status" value="1"/>
</dbReference>
<name>A0A1L7LI69_9STRE</name>
<gene>
    <name evidence="7" type="ORF">SRT_05690</name>
</gene>
<feature type="transmembrane region" description="Helical" evidence="5">
    <location>
        <begin position="48"/>
        <end position="69"/>
    </location>
</feature>
<protein>
    <submittedName>
        <fullName evidence="7">ABC transporter permease</fullName>
    </submittedName>
</protein>
<evidence type="ECO:0000313" key="7">
    <source>
        <dbReference type="EMBL" id="BAQ23830.1"/>
    </source>
</evidence>
<feature type="transmembrane region" description="Helical" evidence="5">
    <location>
        <begin position="104"/>
        <end position="123"/>
    </location>
</feature>
<dbReference type="PIRSF" id="PIRSF006648">
    <property type="entry name" value="DrrB"/>
    <property type="match status" value="1"/>
</dbReference>
<evidence type="ECO:0000256" key="2">
    <source>
        <dbReference type="ARBA" id="ARBA00022692"/>
    </source>
</evidence>
<dbReference type="EMBL" id="AP014612">
    <property type="protein sequence ID" value="BAQ23830.1"/>
    <property type="molecule type" value="Genomic_DNA"/>
</dbReference>
<evidence type="ECO:0000256" key="4">
    <source>
        <dbReference type="ARBA" id="ARBA00023136"/>
    </source>
</evidence>
<keyword evidence="4 5" id="KW-0472">Membrane</keyword>
<feature type="transmembrane region" description="Helical" evidence="5">
    <location>
        <begin position="163"/>
        <end position="182"/>
    </location>
</feature>
<dbReference type="PANTHER" id="PTHR43077">
    <property type="entry name" value="TRANSPORT PERMEASE YVFS-RELATED"/>
    <property type="match status" value="1"/>
</dbReference>
<keyword evidence="3 5" id="KW-1133">Transmembrane helix</keyword>
<dbReference type="GO" id="GO:0043190">
    <property type="term" value="C:ATP-binding cassette (ABC) transporter complex"/>
    <property type="evidence" value="ECO:0007669"/>
    <property type="project" value="InterPro"/>
</dbReference>
<evidence type="ECO:0000259" key="6">
    <source>
        <dbReference type="Pfam" id="PF01061"/>
    </source>
</evidence>
<feature type="domain" description="ABC-2 type transporter transmembrane" evidence="6">
    <location>
        <begin position="2"/>
        <end position="204"/>
    </location>
</feature>
<dbReference type="RefSeq" id="WP_128832983.1">
    <property type="nucleotide sequence ID" value="NZ_AP014612.1"/>
</dbReference>
<dbReference type="Pfam" id="PF01061">
    <property type="entry name" value="ABC2_membrane"/>
    <property type="match status" value="1"/>
</dbReference>
<reference evidence="7 8" key="1">
    <citation type="journal article" date="2016" name="Microbiol. Immunol.">
        <title>Complete genome sequence of Streptococcus troglodytae TKU31 isolated from the oral cavity of a chimpanzee (Pan troglodytes).</title>
        <authorList>
            <person name="Okamoto M."/>
            <person name="Naito M."/>
            <person name="Miyanohara M."/>
            <person name="Imai S."/>
            <person name="Nomura Y."/>
            <person name="Saito W."/>
            <person name="Momoi Y."/>
            <person name="Takada K."/>
            <person name="Miyabe-Nishiwaki T."/>
            <person name="Tomonaga M."/>
            <person name="Hanada N."/>
        </authorList>
    </citation>
    <scope>NUCLEOTIDE SEQUENCE [LARGE SCALE GENOMIC DNA]</scope>
    <source>
        <strain evidence="8">TKU 31</strain>
    </source>
</reference>
<keyword evidence="8" id="KW-1185">Reference proteome</keyword>
<dbReference type="Proteomes" id="UP000217758">
    <property type="component" value="Chromosome"/>
</dbReference>
<sequence>MKALLKVEWIKTWRTWPVFIMAVGMPVGFFLIYSGMKMYDTTQGQTDFIRSFMITMTAFSMSSFGLFSFPYMLKEDQTNHWLSYLVHSRISIYKYYLSKIFRVLLNFLVSIIVTFMIGAFVRHVEMTPIRWIGTSLLLLMASLVFLAFGLLIERIKSEQMMSIVGNIAFLGLAILGGSWMPITMFPDWVQSISKVSPIYHVNQLAVNFAQKGQLTWNSLFITLAYAIIVAGIALFIKQKQEVESV</sequence>